<sequence length="153" mass="16779">MPKSAPAHATLGLDDLICFAVYSTGHAFNRVYKPLLEKLGLTYPQYLVMVALWTEDDQTVGSLGDKLFLESSTLTPLLKRLEGMGHITRSRDPADERQVRVRLTKSGLSLQQDSDHLAGCILSATGLSLEDVLHLRATVAKLRGNLHKAALVE</sequence>
<name>A0ABV9YWY2_9HYPH</name>
<dbReference type="InterPro" id="IPR000835">
    <property type="entry name" value="HTH_MarR-typ"/>
</dbReference>
<dbReference type="Proteomes" id="UP001595796">
    <property type="component" value="Unassembled WGS sequence"/>
</dbReference>
<keyword evidence="2" id="KW-0963">Cytoplasm</keyword>
<evidence type="ECO:0000259" key="6">
    <source>
        <dbReference type="PROSITE" id="PS50995"/>
    </source>
</evidence>
<dbReference type="PANTHER" id="PTHR33164:SF5">
    <property type="entry name" value="ORGANIC HYDROPEROXIDE RESISTANCE TRANSCRIPTIONAL REGULATOR"/>
    <property type="match status" value="1"/>
</dbReference>
<protein>
    <submittedName>
        <fullName evidence="7">MarR family winged helix-turn-helix transcriptional regulator</fullName>
    </submittedName>
</protein>
<accession>A0ABV9YWY2</accession>
<evidence type="ECO:0000256" key="2">
    <source>
        <dbReference type="ARBA" id="ARBA00022490"/>
    </source>
</evidence>
<evidence type="ECO:0000256" key="5">
    <source>
        <dbReference type="ARBA" id="ARBA00023163"/>
    </source>
</evidence>
<keyword evidence="8" id="KW-1185">Reference proteome</keyword>
<dbReference type="SMART" id="SM00347">
    <property type="entry name" value="HTH_MARR"/>
    <property type="match status" value="1"/>
</dbReference>
<dbReference type="PANTHER" id="PTHR33164">
    <property type="entry name" value="TRANSCRIPTIONAL REGULATOR, MARR FAMILY"/>
    <property type="match status" value="1"/>
</dbReference>
<dbReference type="SUPFAM" id="SSF46785">
    <property type="entry name" value="Winged helix' DNA-binding domain"/>
    <property type="match status" value="1"/>
</dbReference>
<comment type="subcellular location">
    <subcellularLocation>
        <location evidence="1">Cytoplasm</location>
    </subcellularLocation>
</comment>
<dbReference type="Pfam" id="PF22381">
    <property type="entry name" value="Staph_reg_Sar_Rot"/>
    <property type="match status" value="1"/>
</dbReference>
<keyword evidence="3" id="KW-0805">Transcription regulation</keyword>
<dbReference type="PROSITE" id="PS50995">
    <property type="entry name" value="HTH_MARR_2"/>
    <property type="match status" value="1"/>
</dbReference>
<comment type="caution">
    <text evidence="7">The sequence shown here is derived from an EMBL/GenBank/DDBJ whole genome shotgun (WGS) entry which is preliminary data.</text>
</comment>
<evidence type="ECO:0000313" key="7">
    <source>
        <dbReference type="EMBL" id="MFC5067350.1"/>
    </source>
</evidence>
<dbReference type="Gene3D" id="1.10.10.10">
    <property type="entry name" value="Winged helix-like DNA-binding domain superfamily/Winged helix DNA-binding domain"/>
    <property type="match status" value="1"/>
</dbReference>
<evidence type="ECO:0000313" key="8">
    <source>
        <dbReference type="Proteomes" id="UP001595796"/>
    </source>
</evidence>
<keyword evidence="4" id="KW-0238">DNA-binding</keyword>
<dbReference type="EMBL" id="JBHSJF010000005">
    <property type="protein sequence ID" value="MFC5067350.1"/>
    <property type="molecule type" value="Genomic_DNA"/>
</dbReference>
<organism evidence="7 8">
    <name type="scientific">Flaviflagellibacter deserti</name>
    <dbReference type="NCBI Taxonomy" id="2267266"/>
    <lineage>
        <taxon>Bacteria</taxon>
        <taxon>Pseudomonadati</taxon>
        <taxon>Pseudomonadota</taxon>
        <taxon>Alphaproteobacteria</taxon>
        <taxon>Hyphomicrobiales</taxon>
        <taxon>Flaviflagellibacter</taxon>
    </lineage>
</organism>
<dbReference type="InterPro" id="IPR036388">
    <property type="entry name" value="WH-like_DNA-bd_sf"/>
</dbReference>
<gene>
    <name evidence="7" type="ORF">ACFPFW_04895</name>
</gene>
<keyword evidence="5" id="KW-0804">Transcription</keyword>
<evidence type="ECO:0000256" key="4">
    <source>
        <dbReference type="ARBA" id="ARBA00023125"/>
    </source>
</evidence>
<reference evidence="8" key="1">
    <citation type="journal article" date="2019" name="Int. J. Syst. Evol. Microbiol.">
        <title>The Global Catalogue of Microorganisms (GCM) 10K type strain sequencing project: providing services to taxonomists for standard genome sequencing and annotation.</title>
        <authorList>
            <consortium name="The Broad Institute Genomics Platform"/>
            <consortium name="The Broad Institute Genome Sequencing Center for Infectious Disease"/>
            <person name="Wu L."/>
            <person name="Ma J."/>
        </authorList>
    </citation>
    <scope>NUCLEOTIDE SEQUENCE [LARGE SCALE GENOMIC DNA]</scope>
    <source>
        <strain evidence="8">CGMCC 1.16444</strain>
    </source>
</reference>
<evidence type="ECO:0000256" key="1">
    <source>
        <dbReference type="ARBA" id="ARBA00004496"/>
    </source>
</evidence>
<dbReference type="InterPro" id="IPR055166">
    <property type="entry name" value="Transc_reg_Sar_Rot_HTH"/>
</dbReference>
<dbReference type="InterPro" id="IPR039422">
    <property type="entry name" value="MarR/SlyA-like"/>
</dbReference>
<evidence type="ECO:0000256" key="3">
    <source>
        <dbReference type="ARBA" id="ARBA00023015"/>
    </source>
</evidence>
<proteinExistence type="predicted"/>
<dbReference type="InterPro" id="IPR036390">
    <property type="entry name" value="WH_DNA-bd_sf"/>
</dbReference>
<feature type="domain" description="HTH marR-type" evidence="6">
    <location>
        <begin position="14"/>
        <end position="144"/>
    </location>
</feature>
<dbReference type="RefSeq" id="WP_114958611.1">
    <property type="nucleotide sequence ID" value="NZ_JBHSJF010000005.1"/>
</dbReference>